<dbReference type="SUPFAM" id="SSF51261">
    <property type="entry name" value="Duplicated hybrid motif"/>
    <property type="match status" value="1"/>
</dbReference>
<dbReference type="RefSeq" id="WP_158034243.1">
    <property type="nucleotide sequence ID" value="NZ_ML708620.1"/>
</dbReference>
<keyword evidence="1" id="KW-0812">Transmembrane</keyword>
<accession>A0A5J5KYC9</accession>
<dbReference type="AlphaFoldDB" id="A0A5J5KYC9"/>
<dbReference type="InterPro" id="IPR011055">
    <property type="entry name" value="Dup_hybrid_motif"/>
</dbReference>
<dbReference type="PANTHER" id="PTHR37423:SF2">
    <property type="entry name" value="MEMBRANE-BOUND LYTIC MUREIN TRANSGLYCOSYLASE C"/>
    <property type="match status" value="1"/>
</dbReference>
<gene>
    <name evidence="4" type="ORF">FCK90_10460</name>
</gene>
<evidence type="ECO:0000259" key="2">
    <source>
        <dbReference type="Pfam" id="PF01464"/>
    </source>
</evidence>
<feature type="domain" description="Transglycosylase SLT" evidence="2">
    <location>
        <begin position="91"/>
        <end position="191"/>
    </location>
</feature>
<dbReference type="InterPro" id="IPR016047">
    <property type="entry name" value="M23ase_b-sheet_dom"/>
</dbReference>
<feature type="domain" description="M23ase beta-sheet core" evidence="3">
    <location>
        <begin position="277"/>
        <end position="375"/>
    </location>
</feature>
<dbReference type="SUPFAM" id="SSF53955">
    <property type="entry name" value="Lysozyme-like"/>
    <property type="match status" value="1"/>
</dbReference>
<evidence type="ECO:0000256" key="1">
    <source>
        <dbReference type="SAM" id="Phobius"/>
    </source>
</evidence>
<organism evidence="4 5">
    <name type="scientific">Kocuria coralli</name>
    <dbReference type="NCBI Taxonomy" id="1461025"/>
    <lineage>
        <taxon>Bacteria</taxon>
        <taxon>Bacillati</taxon>
        <taxon>Actinomycetota</taxon>
        <taxon>Actinomycetes</taxon>
        <taxon>Micrococcales</taxon>
        <taxon>Micrococcaceae</taxon>
        <taxon>Kocuria</taxon>
    </lineage>
</organism>
<dbReference type="Gene3D" id="2.70.70.10">
    <property type="entry name" value="Glucose Permease (Domain IIA)"/>
    <property type="match status" value="1"/>
</dbReference>
<dbReference type="EMBL" id="SZWF01000014">
    <property type="protein sequence ID" value="KAA9393826.1"/>
    <property type="molecule type" value="Genomic_DNA"/>
</dbReference>
<dbReference type="PANTHER" id="PTHR37423">
    <property type="entry name" value="SOLUBLE LYTIC MUREIN TRANSGLYCOSYLASE-RELATED"/>
    <property type="match status" value="1"/>
</dbReference>
<dbReference type="InterPro" id="IPR023346">
    <property type="entry name" value="Lysozyme-like_dom_sf"/>
</dbReference>
<dbReference type="Gene3D" id="1.10.530.10">
    <property type="match status" value="1"/>
</dbReference>
<name>A0A5J5KYC9_9MICC</name>
<keyword evidence="1" id="KW-1133">Transmembrane helix</keyword>
<evidence type="ECO:0000313" key="5">
    <source>
        <dbReference type="Proteomes" id="UP000325957"/>
    </source>
</evidence>
<sequence>MSVVKKAGAAAVVKWVGPPVAGVGFFLVVVMLVFALLMTLMTAGASSAKDAADTQAAAANAASSCRVDAANSGGGTGLPQVEVPSEFVGPIEDAAKETGLPKEIIAAQVDAESGFNTQAVSPAGAVGPVQFIPTTWAAYGDGGDPRDPGDALAAYARYMKHLLGLADGWATDGGPDAPRLAVAAYNAGEAAPGLSQGQIPDYEETQNYVTKIFGDAQINFAVDCSAVMLTSDIELGDGEWANPLPGGHFTSGYGYRNLIAGCAPDDMSLINGCFANHHLGVDFATGGGSGPGGVVVAPTDAEVVCVPGDAFDGMVQLKVDNGKDSPMLINFFHTDSQMVSVGDKVKRGDPVAIEGNKGFSTGTHLHMEIMKPGTPACKKPGEVDAAGRSYNVNPEPIMRQKGIL</sequence>
<protein>
    <submittedName>
        <fullName evidence="4">Uncharacterized protein</fullName>
    </submittedName>
</protein>
<proteinExistence type="predicted"/>
<evidence type="ECO:0000259" key="3">
    <source>
        <dbReference type="Pfam" id="PF01551"/>
    </source>
</evidence>
<feature type="transmembrane region" description="Helical" evidence="1">
    <location>
        <begin position="20"/>
        <end position="40"/>
    </location>
</feature>
<dbReference type="Proteomes" id="UP000325957">
    <property type="component" value="Unassembled WGS sequence"/>
</dbReference>
<dbReference type="OrthoDB" id="9815778at2"/>
<dbReference type="InterPro" id="IPR008258">
    <property type="entry name" value="Transglycosylase_SLT_dom_1"/>
</dbReference>
<dbReference type="Pfam" id="PF01464">
    <property type="entry name" value="SLT"/>
    <property type="match status" value="1"/>
</dbReference>
<evidence type="ECO:0000313" key="4">
    <source>
        <dbReference type="EMBL" id="KAA9393826.1"/>
    </source>
</evidence>
<dbReference type="CDD" id="cd12797">
    <property type="entry name" value="M23_peptidase"/>
    <property type="match status" value="1"/>
</dbReference>
<comment type="caution">
    <text evidence="4">The sequence shown here is derived from an EMBL/GenBank/DDBJ whole genome shotgun (WGS) entry which is preliminary data.</text>
</comment>
<keyword evidence="1" id="KW-0472">Membrane</keyword>
<keyword evidence="5" id="KW-1185">Reference proteome</keyword>
<dbReference type="Pfam" id="PF01551">
    <property type="entry name" value="Peptidase_M23"/>
    <property type="match status" value="1"/>
</dbReference>
<reference evidence="4 5" key="1">
    <citation type="submission" date="2019-05" db="EMBL/GenBank/DDBJ databases">
        <title>Kocuria coralli sp. nov., a novel actinobacterium isolated from coral reef seawater.</title>
        <authorList>
            <person name="Li J."/>
        </authorList>
    </citation>
    <scope>NUCLEOTIDE SEQUENCE [LARGE SCALE GENOMIC DNA]</scope>
    <source>
        <strain evidence="4 5">SCSIO 13007</strain>
    </source>
</reference>
<dbReference type="CDD" id="cd13399">
    <property type="entry name" value="Slt35-like"/>
    <property type="match status" value="1"/>
</dbReference>